<dbReference type="EMBL" id="JALLAZ020001247">
    <property type="protein sequence ID" value="KAL3778020.1"/>
    <property type="molecule type" value="Genomic_DNA"/>
</dbReference>
<proteinExistence type="predicted"/>
<sequence length="251" mass="26959">MDLSIFATPEERNALANRFRLTKITTLSADIVVQPAFGGISGTSDGGGRGGGNADQIECIEATGTVCAQVTQTCVRTNEEFDVSLEFSFETVLRAMSSNSGRGNIVGDEPISAGEVSALDEAYKLGKGKERKIKGGNNPRGGKGIKGGQSSRDLDGIGMKQMQDILTEYEVSDEIIEDESCFCTDGIVDCGEIVAQMFRSKLDPYPKKPGTTRVLFNNNTISICAISIVEYGSSREEANVDHNMCNFLQLT</sequence>
<evidence type="ECO:0000256" key="1">
    <source>
        <dbReference type="SAM" id="MobiDB-lite"/>
    </source>
</evidence>
<reference evidence="2 3" key="1">
    <citation type="submission" date="2024-10" db="EMBL/GenBank/DDBJ databases">
        <title>Updated reference genomes for cyclostephanoid diatoms.</title>
        <authorList>
            <person name="Roberts W.R."/>
            <person name="Alverson A.J."/>
        </authorList>
    </citation>
    <scope>NUCLEOTIDE SEQUENCE [LARGE SCALE GENOMIC DNA]</scope>
    <source>
        <strain evidence="2 3">AJA276-08</strain>
    </source>
</reference>
<gene>
    <name evidence="2" type="ORF">ACHAW5_005723</name>
</gene>
<name>A0ABD3NVG3_9STRA</name>
<protein>
    <submittedName>
        <fullName evidence="2">Uncharacterized protein</fullName>
    </submittedName>
</protein>
<comment type="caution">
    <text evidence="2">The sequence shown here is derived from an EMBL/GenBank/DDBJ whole genome shotgun (WGS) entry which is preliminary data.</text>
</comment>
<feature type="region of interest" description="Disordered" evidence="1">
    <location>
        <begin position="130"/>
        <end position="153"/>
    </location>
</feature>
<keyword evidence="3" id="KW-1185">Reference proteome</keyword>
<organism evidence="2 3">
    <name type="scientific">Stephanodiscus triporus</name>
    <dbReference type="NCBI Taxonomy" id="2934178"/>
    <lineage>
        <taxon>Eukaryota</taxon>
        <taxon>Sar</taxon>
        <taxon>Stramenopiles</taxon>
        <taxon>Ochrophyta</taxon>
        <taxon>Bacillariophyta</taxon>
        <taxon>Coscinodiscophyceae</taxon>
        <taxon>Thalassiosirophycidae</taxon>
        <taxon>Stephanodiscales</taxon>
        <taxon>Stephanodiscaceae</taxon>
        <taxon>Stephanodiscus</taxon>
    </lineage>
</organism>
<dbReference type="Proteomes" id="UP001530315">
    <property type="component" value="Unassembled WGS sequence"/>
</dbReference>
<evidence type="ECO:0000313" key="2">
    <source>
        <dbReference type="EMBL" id="KAL3778020.1"/>
    </source>
</evidence>
<feature type="compositionally biased region" description="Gly residues" evidence="1">
    <location>
        <begin position="138"/>
        <end position="147"/>
    </location>
</feature>
<dbReference type="AlphaFoldDB" id="A0ABD3NVG3"/>
<accession>A0ABD3NVG3</accession>
<evidence type="ECO:0000313" key="3">
    <source>
        <dbReference type="Proteomes" id="UP001530315"/>
    </source>
</evidence>